<evidence type="ECO:0000256" key="1">
    <source>
        <dbReference type="SAM" id="MobiDB-lite"/>
    </source>
</evidence>
<name>A0A5B9W6L4_9BACT</name>
<feature type="region of interest" description="Disordered" evidence="1">
    <location>
        <begin position="97"/>
        <end position="141"/>
    </location>
</feature>
<dbReference type="EMBL" id="CP042997">
    <property type="protein sequence ID" value="QEH35864.1"/>
    <property type="molecule type" value="Genomic_DNA"/>
</dbReference>
<organism evidence="2 3">
    <name type="scientific">Aquisphaera giovannonii</name>
    <dbReference type="NCBI Taxonomy" id="406548"/>
    <lineage>
        <taxon>Bacteria</taxon>
        <taxon>Pseudomonadati</taxon>
        <taxon>Planctomycetota</taxon>
        <taxon>Planctomycetia</taxon>
        <taxon>Isosphaerales</taxon>
        <taxon>Isosphaeraceae</taxon>
        <taxon>Aquisphaera</taxon>
    </lineage>
</organism>
<dbReference type="RefSeq" id="WP_148595609.1">
    <property type="nucleotide sequence ID" value="NZ_CP042997.1"/>
</dbReference>
<dbReference type="KEGG" id="agv:OJF2_44210"/>
<reference evidence="2 3" key="1">
    <citation type="submission" date="2019-08" db="EMBL/GenBank/DDBJ databases">
        <title>Deep-cultivation of Planctomycetes and their phenomic and genomic characterization uncovers novel biology.</title>
        <authorList>
            <person name="Wiegand S."/>
            <person name="Jogler M."/>
            <person name="Boedeker C."/>
            <person name="Pinto D."/>
            <person name="Vollmers J."/>
            <person name="Rivas-Marin E."/>
            <person name="Kohn T."/>
            <person name="Peeters S.H."/>
            <person name="Heuer A."/>
            <person name="Rast P."/>
            <person name="Oberbeckmann S."/>
            <person name="Bunk B."/>
            <person name="Jeske O."/>
            <person name="Meyerdierks A."/>
            <person name="Storesund J.E."/>
            <person name="Kallscheuer N."/>
            <person name="Luecker S."/>
            <person name="Lage O.M."/>
            <person name="Pohl T."/>
            <person name="Merkel B.J."/>
            <person name="Hornburger P."/>
            <person name="Mueller R.-W."/>
            <person name="Bruemmer F."/>
            <person name="Labrenz M."/>
            <person name="Spormann A.M."/>
            <person name="Op den Camp H."/>
            <person name="Overmann J."/>
            <person name="Amann R."/>
            <person name="Jetten M.S.M."/>
            <person name="Mascher T."/>
            <person name="Medema M.H."/>
            <person name="Devos D.P."/>
            <person name="Kaster A.-K."/>
            <person name="Ovreas L."/>
            <person name="Rohde M."/>
            <person name="Galperin M.Y."/>
            <person name="Jogler C."/>
        </authorList>
    </citation>
    <scope>NUCLEOTIDE SEQUENCE [LARGE SCALE GENOMIC DNA]</scope>
    <source>
        <strain evidence="2 3">OJF2</strain>
    </source>
</reference>
<dbReference type="Proteomes" id="UP000324233">
    <property type="component" value="Chromosome"/>
</dbReference>
<protein>
    <submittedName>
        <fullName evidence="2">Uncharacterized protein</fullName>
    </submittedName>
</protein>
<accession>A0A5B9W6L4</accession>
<evidence type="ECO:0000313" key="2">
    <source>
        <dbReference type="EMBL" id="QEH35864.1"/>
    </source>
</evidence>
<keyword evidence="3" id="KW-1185">Reference proteome</keyword>
<dbReference type="AlphaFoldDB" id="A0A5B9W6L4"/>
<evidence type="ECO:0000313" key="3">
    <source>
        <dbReference type="Proteomes" id="UP000324233"/>
    </source>
</evidence>
<feature type="compositionally biased region" description="Basic and acidic residues" evidence="1">
    <location>
        <begin position="116"/>
        <end position="128"/>
    </location>
</feature>
<sequence length="141" mass="15816">MIVLKPDRKEVATEKELAAEFQRHCDDGYRQFVLVSDEGAYLSAIGEGFGPYTLEWFPGTRAGSHLRACEDLKSREVMEALLGFFREGPSWRGSLAWEETEDEPSPLPARWMESLDSIRRPAPDENRGESGSPKDSGRPVA</sequence>
<gene>
    <name evidence="2" type="ORF">OJF2_44210</name>
</gene>
<proteinExistence type="predicted"/>